<protein>
    <submittedName>
        <fullName evidence="1">Uncharacterized protein</fullName>
    </submittedName>
</protein>
<gene>
    <name evidence="1" type="ORF">LC586_07860</name>
</gene>
<keyword evidence="2" id="KW-1185">Reference proteome</keyword>
<dbReference type="EMBL" id="JAIVFQ010000007">
    <property type="protein sequence ID" value="MCC5599132.1"/>
    <property type="molecule type" value="Genomic_DNA"/>
</dbReference>
<organism evidence="1 2">
    <name type="scientific">Nostoc favosum CHAB5714</name>
    <dbReference type="NCBI Taxonomy" id="2780399"/>
    <lineage>
        <taxon>Bacteria</taxon>
        <taxon>Bacillati</taxon>
        <taxon>Cyanobacteriota</taxon>
        <taxon>Cyanophyceae</taxon>
        <taxon>Nostocales</taxon>
        <taxon>Nostocaceae</taxon>
        <taxon>Nostoc</taxon>
        <taxon>Nostoc favosum</taxon>
    </lineage>
</organism>
<evidence type="ECO:0000313" key="1">
    <source>
        <dbReference type="EMBL" id="MCC5599132.1"/>
    </source>
</evidence>
<accession>A0ABS8I504</accession>
<proteinExistence type="predicted"/>
<evidence type="ECO:0000313" key="2">
    <source>
        <dbReference type="Proteomes" id="UP001199525"/>
    </source>
</evidence>
<comment type="caution">
    <text evidence="1">The sequence shown here is derived from an EMBL/GenBank/DDBJ whole genome shotgun (WGS) entry which is preliminary data.</text>
</comment>
<dbReference type="RefSeq" id="WP_229484010.1">
    <property type="nucleotide sequence ID" value="NZ_JAIVFQ010000007.1"/>
</dbReference>
<reference evidence="1 2" key="1">
    <citation type="journal article" date="2021" name="Microorganisms">
        <title>Genome Evolution of Filamentous Cyanobacterium Nostoc Species: From Facultative Symbiosis to Free Living.</title>
        <authorList>
            <person name="Huo D."/>
            <person name="Li H."/>
            <person name="Cai F."/>
            <person name="Guo X."/>
            <person name="Qiao Z."/>
            <person name="Wang W."/>
            <person name="Yu G."/>
            <person name="Li R."/>
        </authorList>
    </citation>
    <scope>NUCLEOTIDE SEQUENCE [LARGE SCALE GENOMIC DNA]</scope>
    <source>
        <strain evidence="1 2">CHAB 5714</strain>
    </source>
</reference>
<sequence length="59" mass="6408">MRENAASLGQSPATLFTPVDASVDIDSIRDRTLNQLKMGRQSPAGKAIQAFIKELKHAL</sequence>
<dbReference type="Proteomes" id="UP001199525">
    <property type="component" value="Unassembled WGS sequence"/>
</dbReference>
<name>A0ABS8I504_9NOSO</name>